<gene>
    <name evidence="3" type="ORF">LZ518_09560</name>
</gene>
<sequence>MMNRLAVAALILALAACGKVSDLQPKTGQSLPQKPALASRPLSAEELLDLPPQAAPKRVDELNKRGDVRTADRFDLPPADGSNAPPPVDGEAATPSTTGPDNQEPRR</sequence>
<name>A0ABT0SAE2_9SPHN</name>
<keyword evidence="4" id="KW-1185">Reference proteome</keyword>
<keyword evidence="2" id="KW-0732">Signal</keyword>
<dbReference type="Proteomes" id="UP001165383">
    <property type="component" value="Unassembled WGS sequence"/>
</dbReference>
<dbReference type="PROSITE" id="PS51257">
    <property type="entry name" value="PROKAR_LIPOPROTEIN"/>
    <property type="match status" value="1"/>
</dbReference>
<evidence type="ECO:0000256" key="2">
    <source>
        <dbReference type="SAM" id="SignalP"/>
    </source>
</evidence>
<reference evidence="3" key="1">
    <citation type="submission" date="2022-05" db="EMBL/GenBank/DDBJ databases">
        <authorList>
            <person name="Jo J.-H."/>
            <person name="Im W.-T."/>
        </authorList>
    </citation>
    <scope>NUCLEOTIDE SEQUENCE</scope>
    <source>
        <strain evidence="3">RB56-2</strain>
    </source>
</reference>
<dbReference type="EMBL" id="JAMGBB010000001">
    <property type="protein sequence ID" value="MCL6741375.1"/>
    <property type="molecule type" value="Genomic_DNA"/>
</dbReference>
<evidence type="ECO:0000313" key="4">
    <source>
        <dbReference type="Proteomes" id="UP001165383"/>
    </source>
</evidence>
<feature type="region of interest" description="Disordered" evidence="1">
    <location>
        <begin position="23"/>
        <end position="42"/>
    </location>
</feature>
<evidence type="ECO:0008006" key="5">
    <source>
        <dbReference type="Google" id="ProtNLM"/>
    </source>
</evidence>
<evidence type="ECO:0000313" key="3">
    <source>
        <dbReference type="EMBL" id="MCL6741375.1"/>
    </source>
</evidence>
<accession>A0ABT0SAE2</accession>
<dbReference type="RefSeq" id="WP_249915763.1">
    <property type="nucleotide sequence ID" value="NZ_JAMGBB010000001.1"/>
</dbReference>
<feature type="chain" id="PRO_5046270105" description="Argininosuccinate lyase" evidence="2">
    <location>
        <begin position="19"/>
        <end position="107"/>
    </location>
</feature>
<evidence type="ECO:0000256" key="1">
    <source>
        <dbReference type="SAM" id="MobiDB-lite"/>
    </source>
</evidence>
<organism evidence="3 4">
    <name type="scientific">Sphingomonas brevis</name>
    <dbReference type="NCBI Taxonomy" id="2908206"/>
    <lineage>
        <taxon>Bacteria</taxon>
        <taxon>Pseudomonadati</taxon>
        <taxon>Pseudomonadota</taxon>
        <taxon>Alphaproteobacteria</taxon>
        <taxon>Sphingomonadales</taxon>
        <taxon>Sphingomonadaceae</taxon>
        <taxon>Sphingomonas</taxon>
    </lineage>
</organism>
<feature type="region of interest" description="Disordered" evidence="1">
    <location>
        <begin position="48"/>
        <end position="107"/>
    </location>
</feature>
<comment type="caution">
    <text evidence="3">The sequence shown here is derived from an EMBL/GenBank/DDBJ whole genome shotgun (WGS) entry which is preliminary data.</text>
</comment>
<feature type="compositionally biased region" description="Basic and acidic residues" evidence="1">
    <location>
        <begin position="57"/>
        <end position="75"/>
    </location>
</feature>
<protein>
    <recommendedName>
        <fullName evidence="5">Argininosuccinate lyase</fullName>
    </recommendedName>
</protein>
<proteinExistence type="predicted"/>
<feature type="signal peptide" evidence="2">
    <location>
        <begin position="1"/>
        <end position="18"/>
    </location>
</feature>